<evidence type="ECO:0000256" key="1">
    <source>
        <dbReference type="SAM" id="Phobius"/>
    </source>
</evidence>
<feature type="transmembrane region" description="Helical" evidence="1">
    <location>
        <begin position="576"/>
        <end position="599"/>
    </location>
</feature>
<feature type="transmembrane region" description="Helical" evidence="1">
    <location>
        <begin position="311"/>
        <end position="331"/>
    </location>
</feature>
<feature type="transmembrane region" description="Helical" evidence="1">
    <location>
        <begin position="338"/>
        <end position="356"/>
    </location>
</feature>
<reference evidence="2 3" key="2">
    <citation type="journal article" date="2010" name="Stand. Genomic Sci.">
        <title>Complete genome sequence of Sulfurospirillum deleyianum type strain (5175).</title>
        <authorList>
            <person name="Sikorski J."/>
            <person name="Lapidus A."/>
            <person name="Copeland A."/>
            <person name="Glavina Del Rio T."/>
            <person name="Nolan M."/>
            <person name="Lucas S."/>
            <person name="Chen F."/>
            <person name="Tice H."/>
            <person name="Cheng J.F."/>
            <person name="Saunders E."/>
            <person name="Bruce D."/>
            <person name="Goodwin L."/>
            <person name="Pitluck S."/>
            <person name="Ovchinnikova G."/>
            <person name="Pati A."/>
            <person name="Ivanova N."/>
            <person name="Mavromatis K."/>
            <person name="Chen A."/>
            <person name="Palaniappan K."/>
            <person name="Chain P."/>
            <person name="Land M."/>
            <person name="Hauser L."/>
            <person name="Chang Y.J."/>
            <person name="Jeffries C.D."/>
            <person name="Brettin T."/>
            <person name="Detter J.C."/>
            <person name="Han C."/>
            <person name="Rohde M."/>
            <person name="Lang E."/>
            <person name="Spring S."/>
            <person name="Goker M."/>
            <person name="Bristow J."/>
            <person name="Eisen J.A."/>
            <person name="Markowitz V."/>
            <person name="Hugenholtz P."/>
            <person name="Kyrpides N.C."/>
            <person name="Klenk H.P."/>
        </authorList>
    </citation>
    <scope>NUCLEOTIDE SEQUENCE [LARGE SCALE GENOMIC DNA]</scope>
    <source>
        <strain evidence="3">ATCC 51133 / DSM 6946 / 5175</strain>
    </source>
</reference>
<dbReference type="EMBL" id="CP001816">
    <property type="protein sequence ID" value="ACZ13116.1"/>
    <property type="molecule type" value="Genomic_DNA"/>
</dbReference>
<dbReference type="KEGG" id="sdl:Sdel_2104"/>
<feature type="transmembrane region" description="Helical" evidence="1">
    <location>
        <begin position="276"/>
        <end position="299"/>
    </location>
</feature>
<feature type="transmembrane region" description="Helical" evidence="1">
    <location>
        <begin position="611"/>
        <end position="636"/>
    </location>
</feature>
<organism evidence="2 3">
    <name type="scientific">Sulfurospirillum deleyianum (strain ATCC 51133 / DSM 6946 / 5175)</name>
    <dbReference type="NCBI Taxonomy" id="525898"/>
    <lineage>
        <taxon>Bacteria</taxon>
        <taxon>Pseudomonadati</taxon>
        <taxon>Campylobacterota</taxon>
        <taxon>Epsilonproteobacteria</taxon>
        <taxon>Campylobacterales</taxon>
        <taxon>Sulfurospirillaceae</taxon>
        <taxon>Sulfurospirillum</taxon>
    </lineage>
</organism>
<sequence>MKLATKSLNFFLFGLIGTLFFLFYPKLTLSTNLLSFVPDGKEKQTFERYGDFKQANHIFIAIKGFDQDALATIKSIEQTLVQSGMFKHESAIAPNPKLLEYTKTYAYYLSTLQTPNERIDARLKRLYEDLLHSPYYLSIDTQDPLGYFQSPKKELPLTLKEGHAALEDYGYLSIFSLSETHPTLESYQTLYTFLHKNLDNIENVRLFSPFFYFVENAKKIESDVTFLIFLSTTLLLLLYLFIIKNIALLLNTILTLISSALLALMLTNLMWQEVSIFVLAFGNAIGTLAIDYMFHYYFYGHYESTQPFNRSVFYGFLTTFGGFLIFSWVDFPLIQQVCFFAMASLLFSYLQFVFLFPRIGFKKIPSPVRFTFSIPLPYRLISLLSLLIILGTIPFVRFDTSLKNLDYQNTALMQEEAFFKGAIGKESLTPILLQAPSIEGLIERSKELSKKLPHAFIPLASSLDEESFFVRKKELSALKLEEKRLEIETKATSLGFRKAFFYNAYTPQMLYPPYPQQSLESLNALGFDVIEHDGVFYTHGMIHTEQRALLKAFDFALIIDAKEIFFNALQTIKHQLLLGGGLALGFVALTLLLLCYHTLSLSASFVLLPSALILSLCTFTDISIAHLFMLFIMMLFGIDYGIYMRHETNPQDGTRSAIFFSIIDTFAGFGVLIFSHIGALHDIGMVSTLATIAILFLLIGREKQ</sequence>
<reference evidence="3" key="1">
    <citation type="submission" date="2009-11" db="EMBL/GenBank/DDBJ databases">
        <title>The complete genome of Sulfurospirillum deleyianum DSM 6946.</title>
        <authorList>
            <consortium name="US DOE Joint Genome Institute (JGI-PGF)"/>
            <person name="Lucas S."/>
            <person name="Copeland A."/>
            <person name="Lapidus A."/>
            <person name="Glavina del Rio T."/>
            <person name="Dalin E."/>
            <person name="Tice H."/>
            <person name="Bruce D."/>
            <person name="Goodwin L."/>
            <person name="Pitluck S."/>
            <person name="Kyrpides N."/>
            <person name="Mavromatis K."/>
            <person name="Ivanova N."/>
            <person name="Ovchinnikova G."/>
            <person name="Munk A.C."/>
            <person name="Lu M."/>
            <person name="Brettin T."/>
            <person name="Detter J.C."/>
            <person name="Han C."/>
            <person name="Tapia R."/>
            <person name="Larimer F."/>
            <person name="Land M."/>
            <person name="Hauser L."/>
            <person name="Markowitz V."/>
            <person name="Cheng J.F."/>
            <person name="Hugenholtz P."/>
            <person name="Woyke T."/>
            <person name="Wu D."/>
            <person name="Aumann P."/>
            <person name="Schneider S."/>
            <person name="Lang E."/>
            <person name="Spring S."/>
            <person name="Klenk H.P."/>
            <person name="Eisen J.A."/>
        </authorList>
    </citation>
    <scope>NUCLEOTIDE SEQUENCE [LARGE SCALE GENOMIC DNA]</scope>
    <source>
        <strain evidence="3">ATCC 51133 / DSM 6946 / 5175</strain>
    </source>
</reference>
<dbReference type="Proteomes" id="UP000002222">
    <property type="component" value="Chromosome"/>
</dbReference>
<dbReference type="AlphaFoldDB" id="D1B4U6"/>
<proteinExistence type="predicted"/>
<dbReference type="SUPFAM" id="SSF82866">
    <property type="entry name" value="Multidrug efflux transporter AcrB transmembrane domain"/>
    <property type="match status" value="2"/>
</dbReference>
<dbReference type="OrthoDB" id="5337472at2"/>
<keyword evidence="1" id="KW-0472">Membrane</keyword>
<gene>
    <name evidence="2" type="ordered locus">Sdel_2104</name>
</gene>
<evidence type="ECO:0000313" key="3">
    <source>
        <dbReference type="Proteomes" id="UP000002222"/>
    </source>
</evidence>
<keyword evidence="1" id="KW-1133">Transmembrane helix</keyword>
<dbReference type="eggNOG" id="COG4258">
    <property type="taxonomic scope" value="Bacteria"/>
</dbReference>
<keyword evidence="3" id="KW-1185">Reference proteome</keyword>
<feature type="transmembrane region" description="Helical" evidence="1">
    <location>
        <begin position="657"/>
        <end position="677"/>
    </location>
</feature>
<feature type="transmembrane region" description="Helical" evidence="1">
    <location>
        <begin position="224"/>
        <end position="242"/>
    </location>
</feature>
<feature type="transmembrane region" description="Helical" evidence="1">
    <location>
        <begin position="683"/>
        <end position="700"/>
    </location>
</feature>
<dbReference type="HOGENOM" id="CLU_011294_0_0_7"/>
<keyword evidence="1" id="KW-0812">Transmembrane</keyword>
<accession>D1B4U6</accession>
<dbReference type="RefSeq" id="WP_012857861.1">
    <property type="nucleotide sequence ID" value="NC_013512.1"/>
</dbReference>
<name>D1B4U6_SULD5</name>
<feature type="transmembrane region" description="Helical" evidence="1">
    <location>
        <begin position="6"/>
        <end position="24"/>
    </location>
</feature>
<dbReference type="STRING" id="525898.Sdel_2104"/>
<evidence type="ECO:0000313" key="2">
    <source>
        <dbReference type="EMBL" id="ACZ13116.1"/>
    </source>
</evidence>
<protein>
    <submittedName>
        <fullName evidence="2">Exporter-like protein</fullName>
    </submittedName>
</protein>
<feature type="transmembrane region" description="Helical" evidence="1">
    <location>
        <begin position="376"/>
        <end position="396"/>
    </location>
</feature>
<feature type="transmembrane region" description="Helical" evidence="1">
    <location>
        <begin position="248"/>
        <end position="269"/>
    </location>
</feature>